<dbReference type="Pfam" id="PF22740">
    <property type="entry name" value="PapZ_C"/>
    <property type="match status" value="1"/>
</dbReference>
<feature type="domain" description="RapZ C-terminal" evidence="1">
    <location>
        <begin position="5"/>
        <end position="127"/>
    </location>
</feature>
<gene>
    <name evidence="2" type="ORF">E5083_30375</name>
</gene>
<evidence type="ECO:0000313" key="3">
    <source>
        <dbReference type="Proteomes" id="UP000298159"/>
    </source>
</evidence>
<accession>A0A4Z1CTP1</accession>
<proteinExistence type="predicted"/>
<reference evidence="2 3" key="1">
    <citation type="submission" date="2019-04" db="EMBL/GenBank/DDBJ databases">
        <title>Streptomyces sp. nov. Bv016 isolated from bark of Buahinia variegata.</title>
        <authorList>
            <person name="Kanchanasin P."/>
            <person name="Tanasupawat S."/>
            <person name="Yuki M."/>
            <person name="Kudo T."/>
        </authorList>
    </citation>
    <scope>NUCLEOTIDE SEQUENCE [LARGE SCALE GENOMIC DNA]</scope>
    <source>
        <strain evidence="2 3">Bv016</strain>
    </source>
</reference>
<dbReference type="Proteomes" id="UP000298159">
    <property type="component" value="Unassembled WGS sequence"/>
</dbReference>
<dbReference type="InterPro" id="IPR005337">
    <property type="entry name" value="RapZ-like"/>
</dbReference>
<evidence type="ECO:0000259" key="1">
    <source>
        <dbReference type="Pfam" id="PF22740"/>
    </source>
</evidence>
<comment type="caution">
    <text evidence="2">The sequence shown here is derived from an EMBL/GenBank/DDBJ whole genome shotgun (WGS) entry which is preliminary data.</text>
</comment>
<keyword evidence="3" id="KW-1185">Reference proteome</keyword>
<dbReference type="InterPro" id="IPR053931">
    <property type="entry name" value="RapZ_C"/>
</dbReference>
<dbReference type="PANTHER" id="PTHR30448:SF0">
    <property type="entry name" value="RNASE ADAPTER PROTEIN RAPZ"/>
    <property type="match status" value="1"/>
</dbReference>
<dbReference type="RefSeq" id="WP_135788888.1">
    <property type="nucleotide sequence ID" value="NZ_SRRT01000013.1"/>
</dbReference>
<name>A0A4Z1CTP1_9ACTN</name>
<sequence>MNPLPVTIESFGFRHQDDRPVGHALLFDVRGLLPRPAAGRQTVTGLDPQVRGQARHSECAEELVERIAGETAALLAYAGPRGRSVHVLIGGTDGVHGSVAVAEWVGEMLRERLGADGPRVEVTHRHITRSAVRP</sequence>
<dbReference type="AlphaFoldDB" id="A0A4Z1CTP1"/>
<dbReference type="GO" id="GO:0005524">
    <property type="term" value="F:ATP binding"/>
    <property type="evidence" value="ECO:0007669"/>
    <property type="project" value="InterPro"/>
</dbReference>
<dbReference type="PANTHER" id="PTHR30448">
    <property type="entry name" value="RNASE ADAPTER PROTEIN RAPZ"/>
    <property type="match status" value="1"/>
</dbReference>
<evidence type="ECO:0000313" key="2">
    <source>
        <dbReference type="EMBL" id="TGN72242.1"/>
    </source>
</evidence>
<organism evidence="2 3">
    <name type="scientific">Streptomyces bauhiniae</name>
    <dbReference type="NCBI Taxonomy" id="2340725"/>
    <lineage>
        <taxon>Bacteria</taxon>
        <taxon>Bacillati</taxon>
        <taxon>Actinomycetota</taxon>
        <taxon>Actinomycetes</taxon>
        <taxon>Kitasatosporales</taxon>
        <taxon>Streptomycetaceae</taxon>
        <taxon>Streptomyces</taxon>
    </lineage>
</organism>
<dbReference type="GeneID" id="95451880"/>
<dbReference type="EMBL" id="SRRT01000013">
    <property type="protein sequence ID" value="TGN72242.1"/>
    <property type="molecule type" value="Genomic_DNA"/>
</dbReference>
<protein>
    <recommendedName>
        <fullName evidence="1">RapZ C-terminal domain-containing protein</fullName>
    </recommendedName>
</protein>